<sequence>MLKEKNKLILIALISLFLLGGCGDNTQKISNDSKEILEAIVENDFSVANIKYNEAVNGLTKDEKILLDENLSEGIIEEIETRYKKIKPNNGSDMLFLSYLNNINDMDISNKDLTTSILTHTVKFGEKSEDKDDTEISKQEKLESDFAKDIENLNTIMNNVQQSISPIVNGMLNEDNTYGREDLLIVINNLDEYFSYFKNMQDYTELVRYKETYQTLVNGTAKMVYAYSYFKQSYEEDNVNPFFNGMEYYNTAIDEFVNVGTVYAKESEK</sequence>
<evidence type="ECO:0000313" key="2">
    <source>
        <dbReference type="Proteomes" id="UP000219252"/>
    </source>
</evidence>
<dbReference type="Proteomes" id="UP000219252">
    <property type="component" value="Unassembled WGS sequence"/>
</dbReference>
<reference evidence="2" key="1">
    <citation type="submission" date="2017-08" db="EMBL/GenBank/DDBJ databases">
        <authorList>
            <person name="Varghese N."/>
            <person name="Submissions S."/>
        </authorList>
    </citation>
    <scope>NUCLEOTIDE SEQUENCE [LARGE SCALE GENOMIC DNA]</scope>
    <source>
        <strain evidence="2">JC23</strain>
    </source>
</reference>
<keyword evidence="2" id="KW-1185">Reference proteome</keyword>
<proteinExistence type="predicted"/>
<gene>
    <name evidence="1" type="ORF">SAMN05877842_1166</name>
</gene>
<dbReference type="PROSITE" id="PS51257">
    <property type="entry name" value="PROKAR_LIPOPROTEIN"/>
    <property type="match status" value="1"/>
</dbReference>
<evidence type="ECO:0008006" key="3">
    <source>
        <dbReference type="Google" id="ProtNLM"/>
    </source>
</evidence>
<dbReference type="EMBL" id="OBQC01000016">
    <property type="protein sequence ID" value="SOC43421.1"/>
    <property type="molecule type" value="Genomic_DNA"/>
</dbReference>
<protein>
    <recommendedName>
        <fullName evidence="3">Lipoprotein</fullName>
    </recommendedName>
</protein>
<dbReference type="AlphaFoldDB" id="A0A285UT44"/>
<dbReference type="RefSeq" id="WP_097150785.1">
    <property type="nucleotide sequence ID" value="NZ_OBQC01000016.1"/>
</dbReference>
<organism evidence="1 2">
    <name type="scientific">Ureibacillus acetophenoni</name>
    <dbReference type="NCBI Taxonomy" id="614649"/>
    <lineage>
        <taxon>Bacteria</taxon>
        <taxon>Bacillati</taxon>
        <taxon>Bacillota</taxon>
        <taxon>Bacilli</taxon>
        <taxon>Bacillales</taxon>
        <taxon>Caryophanaceae</taxon>
        <taxon>Ureibacillus</taxon>
    </lineage>
</organism>
<accession>A0A285UT44</accession>
<evidence type="ECO:0000313" key="1">
    <source>
        <dbReference type="EMBL" id="SOC43421.1"/>
    </source>
</evidence>
<name>A0A285UT44_9BACL</name>